<feature type="binding site" evidence="8">
    <location>
        <begin position="279"/>
        <end position="283"/>
    </location>
    <ligand>
        <name>FMN</name>
        <dbReference type="ChEBI" id="CHEBI:58210"/>
    </ligand>
</feature>
<comment type="similarity">
    <text evidence="4">Belongs to the FMN-dependent alpha-hydroxy acid dehydrogenase family.</text>
</comment>
<feature type="binding site" evidence="8">
    <location>
        <position position="158"/>
    </location>
    <ligand>
        <name>FMN</name>
        <dbReference type="ChEBI" id="CHEBI:58210"/>
    </ligand>
</feature>
<dbReference type="PROSITE" id="PS51349">
    <property type="entry name" value="FMN_HYDROXY_ACID_DH_2"/>
    <property type="match status" value="1"/>
</dbReference>
<dbReference type="GO" id="GO:0003973">
    <property type="term" value="F:(S)-2-hydroxy-acid oxidase activity"/>
    <property type="evidence" value="ECO:0007669"/>
    <property type="project" value="UniProtKB-EC"/>
</dbReference>
<dbReference type="InterPro" id="IPR000262">
    <property type="entry name" value="FMN-dep_DH"/>
</dbReference>
<dbReference type="EMBL" id="OV651828">
    <property type="protein sequence ID" value="CAH1104054.1"/>
    <property type="molecule type" value="Genomic_DNA"/>
</dbReference>
<dbReference type="InterPro" id="IPR012133">
    <property type="entry name" value="Alpha-hydoxy_acid_DH_FMN"/>
</dbReference>
<accession>A0A9P0CKW1</accession>
<evidence type="ECO:0000256" key="5">
    <source>
        <dbReference type="ARBA" id="ARBA00029325"/>
    </source>
</evidence>
<dbReference type="GO" id="GO:0001561">
    <property type="term" value="P:fatty acid alpha-oxidation"/>
    <property type="evidence" value="ECO:0007669"/>
    <property type="project" value="TreeGrafter"/>
</dbReference>
<dbReference type="Proteomes" id="UP001153636">
    <property type="component" value="Chromosome 16"/>
</dbReference>
<dbReference type="OrthoDB" id="25826at2759"/>
<dbReference type="FunFam" id="3.20.20.70:FF:000056">
    <property type="entry name" value="hydroxyacid oxidase 2"/>
    <property type="match status" value="1"/>
</dbReference>
<dbReference type="GO" id="GO:0005782">
    <property type="term" value="C:peroxisomal matrix"/>
    <property type="evidence" value="ECO:0007669"/>
    <property type="project" value="TreeGrafter"/>
</dbReference>
<feature type="binding site" evidence="8">
    <location>
        <position position="167"/>
    </location>
    <ligand>
        <name>glyoxylate</name>
        <dbReference type="ChEBI" id="CHEBI:36655"/>
    </ligand>
</feature>
<keyword evidence="3" id="KW-0560">Oxidoreductase</keyword>
<keyword evidence="8" id="KW-0288">FMN</keyword>
<dbReference type="SUPFAM" id="SSF51395">
    <property type="entry name" value="FMN-linked oxidoreductases"/>
    <property type="match status" value="1"/>
</dbReference>
<feature type="active site" description="Proton acceptor" evidence="7">
    <location>
        <position position="248"/>
    </location>
</feature>
<feature type="binding site" evidence="8">
    <location>
        <begin position="79"/>
        <end position="81"/>
    </location>
    <ligand>
        <name>FMN</name>
        <dbReference type="ChEBI" id="CHEBI:58210"/>
    </ligand>
</feature>
<dbReference type="InterPro" id="IPR037396">
    <property type="entry name" value="FMN_HAD"/>
</dbReference>
<dbReference type="PANTHER" id="PTHR10578">
    <property type="entry name" value="S -2-HYDROXY-ACID OXIDASE-RELATED"/>
    <property type="match status" value="1"/>
</dbReference>
<feature type="binding site" evidence="8">
    <location>
        <position position="130"/>
    </location>
    <ligand>
        <name>FMN</name>
        <dbReference type="ChEBI" id="CHEBI:58210"/>
    </ligand>
</feature>
<keyword evidence="11" id="KW-1185">Reference proteome</keyword>
<gene>
    <name evidence="10" type="ORF">PSYICH_LOCUS5336</name>
</gene>
<dbReference type="GO" id="GO:0010181">
    <property type="term" value="F:FMN binding"/>
    <property type="evidence" value="ECO:0007669"/>
    <property type="project" value="InterPro"/>
</dbReference>
<evidence type="ECO:0000256" key="3">
    <source>
        <dbReference type="ARBA" id="ARBA00023002"/>
    </source>
</evidence>
<dbReference type="PROSITE" id="PS00557">
    <property type="entry name" value="FMN_HYDROXY_ACID_DH_1"/>
    <property type="match status" value="1"/>
</dbReference>
<dbReference type="Pfam" id="PF01070">
    <property type="entry name" value="FMN_dh"/>
    <property type="match status" value="1"/>
</dbReference>
<evidence type="ECO:0000256" key="6">
    <source>
        <dbReference type="ARBA" id="ARBA00029327"/>
    </source>
</evidence>
<evidence type="ECO:0000256" key="4">
    <source>
        <dbReference type="ARBA" id="ARBA00024042"/>
    </source>
</evidence>
<feature type="binding site" evidence="8">
    <location>
        <position position="224"/>
    </location>
    <ligand>
        <name>FMN</name>
        <dbReference type="ChEBI" id="CHEBI:58210"/>
    </ligand>
</feature>
<comment type="catalytic activity">
    <reaction evidence="5">
        <text>a (2S)-2-hydroxycarboxylate + O2 = a 2-oxocarboxylate + H2O2</text>
        <dbReference type="Rhea" id="RHEA:16789"/>
        <dbReference type="ChEBI" id="CHEBI:15379"/>
        <dbReference type="ChEBI" id="CHEBI:16240"/>
        <dbReference type="ChEBI" id="CHEBI:35179"/>
        <dbReference type="ChEBI" id="CHEBI:58123"/>
        <dbReference type="EC" id="1.1.3.15"/>
    </reaction>
    <physiologicalReaction direction="left-to-right" evidence="5">
        <dbReference type="Rhea" id="RHEA:16790"/>
    </physiologicalReaction>
</comment>
<name>A0A9P0CKW1_9CUCU</name>
<reference evidence="10" key="1">
    <citation type="submission" date="2022-01" db="EMBL/GenBank/DDBJ databases">
        <authorList>
            <person name="King R."/>
        </authorList>
    </citation>
    <scope>NUCLEOTIDE SEQUENCE</scope>
</reference>
<dbReference type="InterPro" id="IPR013785">
    <property type="entry name" value="Aldolase_TIM"/>
</dbReference>
<evidence type="ECO:0000256" key="1">
    <source>
        <dbReference type="ARBA" id="ARBA00001917"/>
    </source>
</evidence>
<evidence type="ECO:0000313" key="11">
    <source>
        <dbReference type="Proteomes" id="UP001153636"/>
    </source>
</evidence>
<proteinExistence type="inferred from homology"/>
<feature type="binding site" evidence="8">
    <location>
        <position position="108"/>
    </location>
    <ligand>
        <name>FMN</name>
        <dbReference type="ChEBI" id="CHEBI:58210"/>
    </ligand>
</feature>
<feature type="binding site" evidence="8">
    <location>
        <position position="132"/>
    </location>
    <ligand>
        <name>glyoxylate</name>
        <dbReference type="ChEBI" id="CHEBI:36655"/>
    </ligand>
</feature>
<dbReference type="PIRSF" id="PIRSF000138">
    <property type="entry name" value="Al-hdrx_acd_dh"/>
    <property type="match status" value="1"/>
</dbReference>
<keyword evidence="8" id="KW-0285">Flavoprotein</keyword>
<evidence type="ECO:0000256" key="2">
    <source>
        <dbReference type="ARBA" id="ARBA00013087"/>
    </source>
</evidence>
<organism evidence="10 11">
    <name type="scientific">Psylliodes chrysocephalus</name>
    <dbReference type="NCBI Taxonomy" id="3402493"/>
    <lineage>
        <taxon>Eukaryota</taxon>
        <taxon>Metazoa</taxon>
        <taxon>Ecdysozoa</taxon>
        <taxon>Arthropoda</taxon>
        <taxon>Hexapoda</taxon>
        <taxon>Insecta</taxon>
        <taxon>Pterygota</taxon>
        <taxon>Neoptera</taxon>
        <taxon>Endopterygota</taxon>
        <taxon>Coleoptera</taxon>
        <taxon>Polyphaga</taxon>
        <taxon>Cucujiformia</taxon>
        <taxon>Chrysomeloidea</taxon>
        <taxon>Chrysomelidae</taxon>
        <taxon>Galerucinae</taxon>
        <taxon>Alticini</taxon>
        <taxon>Psylliodes</taxon>
    </lineage>
</organism>
<feature type="binding site" evidence="8">
    <location>
        <position position="248"/>
    </location>
    <ligand>
        <name>glyoxylate</name>
        <dbReference type="ChEBI" id="CHEBI:36655"/>
    </ligand>
</feature>
<feature type="binding site" evidence="8">
    <location>
        <position position="246"/>
    </location>
    <ligand>
        <name>FMN</name>
        <dbReference type="ChEBI" id="CHEBI:58210"/>
    </ligand>
</feature>
<dbReference type="EC" id="1.1.3.15" evidence="2"/>
<dbReference type="CDD" id="cd02809">
    <property type="entry name" value="alpha_hydroxyacid_oxid_FMN"/>
    <property type="match status" value="1"/>
</dbReference>
<evidence type="ECO:0000256" key="7">
    <source>
        <dbReference type="PIRSR" id="PIRSR000138-1"/>
    </source>
</evidence>
<feature type="binding site" evidence="8">
    <location>
        <position position="251"/>
    </location>
    <ligand>
        <name>glyoxylate</name>
        <dbReference type="ChEBI" id="CHEBI:36655"/>
    </ligand>
</feature>
<dbReference type="AlphaFoldDB" id="A0A9P0CKW1"/>
<feature type="domain" description="FMN hydroxy acid dehydrogenase" evidence="9">
    <location>
        <begin position="1"/>
        <end position="353"/>
    </location>
</feature>
<comment type="catalytic activity">
    <reaction evidence="6">
        <text>2-hydroxyoctanoate + O2 = 2-oxooctanoate + H2O2</text>
        <dbReference type="Rhea" id="RHEA:67940"/>
        <dbReference type="ChEBI" id="CHEBI:15379"/>
        <dbReference type="ChEBI" id="CHEBI:16240"/>
        <dbReference type="ChEBI" id="CHEBI:133514"/>
        <dbReference type="ChEBI" id="CHEBI:176689"/>
    </reaction>
    <physiologicalReaction direction="left-to-right" evidence="6">
        <dbReference type="Rhea" id="RHEA:67941"/>
    </physiologicalReaction>
</comment>
<evidence type="ECO:0000259" key="9">
    <source>
        <dbReference type="PROSITE" id="PS51349"/>
    </source>
</evidence>
<dbReference type="PANTHER" id="PTHR10578:SF149">
    <property type="entry name" value="2-HYDROXYACID OXIDASE 2"/>
    <property type="match status" value="1"/>
</dbReference>
<comment type="cofactor">
    <cofactor evidence="1">
        <name>FMN</name>
        <dbReference type="ChEBI" id="CHEBI:58210"/>
    </cofactor>
</comment>
<dbReference type="Gene3D" id="3.20.20.70">
    <property type="entry name" value="Aldolase class I"/>
    <property type="match status" value="1"/>
</dbReference>
<protein>
    <recommendedName>
        <fullName evidence="2">(S)-2-hydroxy-acid oxidase</fullName>
        <ecNumber evidence="2">1.1.3.15</ecNumber>
    </recommendedName>
</protein>
<sequence>MAANLTSMSEYEEYAKEMLPKAFFEFVSQGTGHQDTLRNNLKSYKRYRILPRYLRNVEERTMSRTILGKEVAFPIGLAPTACQKLANRDGECAAARAAQDLNTIYTLSSHSSSTIEEVAEAAPKGRKWLQFYIFKLRQISLDIIALAEKLGFEAIVLTIDFAVVGSRDTFKKYDNPLPAHLSLAILKKYLDSGVLRRGELSDATADWSYIKWLKSVTKLPIIAKGVLTPEDAILAVEAGVSAVIVSNHGARQLDGVPSTIEALPEIINAIGDKVEVYIDGGIRNGTDVYKALALGARMVFVGRPIFWGLCHKGEEGVKNVLTLLKNELDKALALSGCPNVDDISKNNIVHESHYSKI</sequence>
<evidence type="ECO:0000256" key="8">
    <source>
        <dbReference type="PIRSR" id="PIRSR000138-2"/>
    </source>
</evidence>
<dbReference type="InterPro" id="IPR008259">
    <property type="entry name" value="FMN_hydac_DH_AS"/>
</dbReference>
<evidence type="ECO:0000313" key="10">
    <source>
        <dbReference type="EMBL" id="CAH1104054.1"/>
    </source>
</evidence>
<feature type="binding site" evidence="8">
    <location>
        <begin position="302"/>
        <end position="303"/>
    </location>
    <ligand>
        <name>FMN</name>
        <dbReference type="ChEBI" id="CHEBI:58210"/>
    </ligand>
</feature>